<feature type="compositionally biased region" description="Low complexity" evidence="1">
    <location>
        <begin position="148"/>
        <end position="157"/>
    </location>
</feature>
<evidence type="ECO:0000313" key="2">
    <source>
        <dbReference type="EMBL" id="PVE58761.1"/>
    </source>
</evidence>
<dbReference type="EMBL" id="QDFT01000084">
    <property type="protein sequence ID" value="PVE58761.1"/>
    <property type="molecule type" value="Genomic_DNA"/>
</dbReference>
<feature type="region of interest" description="Disordered" evidence="1">
    <location>
        <begin position="128"/>
        <end position="216"/>
    </location>
</feature>
<dbReference type="InterPro" id="IPR036388">
    <property type="entry name" value="WH-like_DNA-bd_sf"/>
</dbReference>
<dbReference type="AlphaFoldDB" id="A0A2T7VQ31"/>
<proteinExistence type="predicted"/>
<accession>A0A2T7VQ31</accession>
<organism evidence="2 3">
    <name type="scientific">Microbacterium testaceum</name>
    <name type="common">Aureobacterium testaceum</name>
    <name type="synonym">Brevibacterium testaceum</name>
    <dbReference type="NCBI Taxonomy" id="2033"/>
    <lineage>
        <taxon>Bacteria</taxon>
        <taxon>Bacillati</taxon>
        <taxon>Actinomycetota</taxon>
        <taxon>Actinomycetes</taxon>
        <taxon>Micrococcales</taxon>
        <taxon>Microbacteriaceae</taxon>
        <taxon>Microbacterium</taxon>
    </lineage>
</organism>
<feature type="compositionally biased region" description="Low complexity" evidence="1">
    <location>
        <begin position="194"/>
        <end position="216"/>
    </location>
</feature>
<protein>
    <submittedName>
        <fullName evidence="2">Uncharacterized protein</fullName>
    </submittedName>
</protein>
<dbReference type="SUPFAM" id="SSF46785">
    <property type="entry name" value="Winged helix' DNA-binding domain"/>
    <property type="match status" value="1"/>
</dbReference>
<dbReference type="Gene3D" id="1.10.10.10">
    <property type="entry name" value="Winged helix-like DNA-binding domain superfamily/Winged helix DNA-binding domain"/>
    <property type="match status" value="1"/>
</dbReference>
<dbReference type="RefSeq" id="WP_116538657.1">
    <property type="nucleotide sequence ID" value="NZ_QDFT01000084.1"/>
</dbReference>
<dbReference type="Proteomes" id="UP000244649">
    <property type="component" value="Unassembled WGS sequence"/>
</dbReference>
<sequence>MNISSPDPGDIARRLTTIGHALHHRLHEQSRDGALHPKAVRLLGAIDGRVDAHGLADRLTRGGKRLDALVTLGLIERDRDEWRLTDAGRAMLDRVQTERAGLLDGIPTADLESLARTLDLLAEKLDVDDRRGPRGRGSARGPRGFGPRGPFDPRVGFGPRGGFGTRGEHAPGSGPNLHHGFRVGERPGPGGCGHPAAHPGTGSDSPSGDPTSPASS</sequence>
<gene>
    <name evidence="2" type="ORF">DC432_15810</name>
</gene>
<comment type="caution">
    <text evidence="2">The sequence shown here is derived from an EMBL/GenBank/DDBJ whole genome shotgun (WGS) entry which is preliminary data.</text>
</comment>
<dbReference type="InterPro" id="IPR036390">
    <property type="entry name" value="WH_DNA-bd_sf"/>
</dbReference>
<evidence type="ECO:0000256" key="1">
    <source>
        <dbReference type="SAM" id="MobiDB-lite"/>
    </source>
</evidence>
<evidence type="ECO:0000313" key="3">
    <source>
        <dbReference type="Proteomes" id="UP000244649"/>
    </source>
</evidence>
<reference evidence="2 3" key="1">
    <citation type="submission" date="2018-04" db="EMBL/GenBank/DDBJ databases">
        <authorList>
            <person name="Go L.Y."/>
            <person name="Mitchell J.A."/>
        </authorList>
    </citation>
    <scope>NUCLEOTIDE SEQUENCE [LARGE SCALE GENOMIC DNA]</scope>
    <source>
        <strain evidence="2 3">TPD7010</strain>
    </source>
</reference>
<name>A0A2T7VQ31_MICTE</name>